<sequence>MTGTHTLPPDLQAAMRARDEAFYAVDPARWGKYTASDFTTVQQNGQFMTRADRIGNLQTQKQRPYVPREREQHEQHGDLVVTRFFSGGLWVMEVWRRIDGAWATVMTQATTATSTSP</sequence>
<dbReference type="OrthoDB" id="8851619at2"/>
<dbReference type="Proteomes" id="UP000032067">
    <property type="component" value="Unassembled WGS sequence"/>
</dbReference>
<comment type="caution">
    <text evidence="2">The sequence shown here is derived from an EMBL/GenBank/DDBJ whole genome shotgun (WGS) entry which is preliminary data.</text>
</comment>
<dbReference type="SUPFAM" id="SSF54427">
    <property type="entry name" value="NTF2-like"/>
    <property type="match status" value="1"/>
</dbReference>
<dbReference type="EMBL" id="JXQQ01000007">
    <property type="protein sequence ID" value="KIQ36243.1"/>
    <property type="molecule type" value="Genomic_DNA"/>
</dbReference>
<reference evidence="2 3" key="1">
    <citation type="submission" date="2014-12" db="EMBL/GenBank/DDBJ databases">
        <title>16Stimator: statistical estimation of ribosomal gene copy numbers from draft genome assemblies.</title>
        <authorList>
            <person name="Perisin M.A."/>
            <person name="Vetter M."/>
            <person name="Gilbert J.A."/>
            <person name="Bergelson J."/>
        </authorList>
    </citation>
    <scope>NUCLEOTIDE SEQUENCE [LARGE SCALE GENOMIC DNA]</scope>
    <source>
        <strain evidence="2 3">MEDvA23</strain>
    </source>
</reference>
<evidence type="ECO:0008006" key="4">
    <source>
        <dbReference type="Google" id="ProtNLM"/>
    </source>
</evidence>
<gene>
    <name evidence="2" type="ORF">RT97_02175</name>
</gene>
<dbReference type="Gene3D" id="3.10.450.50">
    <property type="match status" value="1"/>
</dbReference>
<accession>A0A0D0M3C4</accession>
<evidence type="ECO:0000313" key="2">
    <source>
        <dbReference type="EMBL" id="KIQ36243.1"/>
    </source>
</evidence>
<proteinExistence type="predicted"/>
<dbReference type="InterPro" id="IPR032710">
    <property type="entry name" value="NTF2-like_dom_sf"/>
</dbReference>
<dbReference type="AlphaFoldDB" id="A0A0D0M3C4"/>
<protein>
    <recommendedName>
        <fullName evidence="4">Nuclear transport factor 2 family protein</fullName>
    </recommendedName>
</protein>
<organism evidence="2 3">
    <name type="scientific">Variovorax paradoxus</name>
    <dbReference type="NCBI Taxonomy" id="34073"/>
    <lineage>
        <taxon>Bacteria</taxon>
        <taxon>Pseudomonadati</taxon>
        <taxon>Pseudomonadota</taxon>
        <taxon>Betaproteobacteria</taxon>
        <taxon>Burkholderiales</taxon>
        <taxon>Comamonadaceae</taxon>
        <taxon>Variovorax</taxon>
    </lineage>
</organism>
<name>A0A0D0M3C4_VARPD</name>
<dbReference type="RefSeq" id="WP_042577148.1">
    <property type="nucleotide sequence ID" value="NZ_JXQQ01000007.1"/>
</dbReference>
<feature type="region of interest" description="Disordered" evidence="1">
    <location>
        <begin position="52"/>
        <end position="74"/>
    </location>
</feature>
<evidence type="ECO:0000313" key="3">
    <source>
        <dbReference type="Proteomes" id="UP000032067"/>
    </source>
</evidence>
<evidence type="ECO:0000256" key="1">
    <source>
        <dbReference type="SAM" id="MobiDB-lite"/>
    </source>
</evidence>